<feature type="region of interest" description="Disordered" evidence="1">
    <location>
        <begin position="414"/>
        <end position="435"/>
    </location>
</feature>
<dbReference type="SUPFAM" id="SSF53649">
    <property type="entry name" value="Alkaline phosphatase-like"/>
    <property type="match status" value="1"/>
</dbReference>
<comment type="caution">
    <text evidence="3">The sequence shown here is derived from an EMBL/GenBank/DDBJ whole genome shotgun (WGS) entry which is preliminary data.</text>
</comment>
<evidence type="ECO:0000313" key="4">
    <source>
        <dbReference type="Proteomes" id="UP001597063"/>
    </source>
</evidence>
<organism evidence="3 4">
    <name type="scientific">Actinomadura fibrosa</name>
    <dbReference type="NCBI Taxonomy" id="111802"/>
    <lineage>
        <taxon>Bacteria</taxon>
        <taxon>Bacillati</taxon>
        <taxon>Actinomycetota</taxon>
        <taxon>Actinomycetes</taxon>
        <taxon>Streptosporangiales</taxon>
        <taxon>Thermomonosporaceae</taxon>
        <taxon>Actinomadura</taxon>
    </lineage>
</organism>
<accession>A0ABW2Y2W0</accession>
<dbReference type="InterPro" id="IPR017850">
    <property type="entry name" value="Alkaline_phosphatase_core_sf"/>
</dbReference>
<dbReference type="Gene3D" id="3.40.720.10">
    <property type="entry name" value="Alkaline Phosphatase, subunit A"/>
    <property type="match status" value="1"/>
</dbReference>
<dbReference type="PANTHER" id="PTHR43108">
    <property type="entry name" value="N-ACETYLGLUCOSAMINE-6-SULFATASE FAMILY MEMBER"/>
    <property type="match status" value="1"/>
</dbReference>
<evidence type="ECO:0000313" key="3">
    <source>
        <dbReference type="EMBL" id="MFD0690596.1"/>
    </source>
</evidence>
<keyword evidence="4" id="KW-1185">Reference proteome</keyword>
<gene>
    <name evidence="3" type="ORF">ACFQZM_39335</name>
</gene>
<protein>
    <submittedName>
        <fullName evidence="3">Sulfatase</fullName>
        <ecNumber evidence="3">3.1.6.-</ecNumber>
    </submittedName>
</protein>
<dbReference type="RefSeq" id="WP_242619744.1">
    <property type="nucleotide sequence ID" value="NZ_CAACUY010000262.1"/>
</dbReference>
<dbReference type="Proteomes" id="UP001597063">
    <property type="component" value="Unassembled WGS sequence"/>
</dbReference>
<reference evidence="4" key="1">
    <citation type="journal article" date="2019" name="Int. J. Syst. Evol. Microbiol.">
        <title>The Global Catalogue of Microorganisms (GCM) 10K type strain sequencing project: providing services to taxonomists for standard genome sequencing and annotation.</title>
        <authorList>
            <consortium name="The Broad Institute Genomics Platform"/>
            <consortium name="The Broad Institute Genome Sequencing Center for Infectious Disease"/>
            <person name="Wu L."/>
            <person name="Ma J."/>
        </authorList>
    </citation>
    <scope>NUCLEOTIDE SEQUENCE [LARGE SCALE GENOMIC DNA]</scope>
    <source>
        <strain evidence="4">JCM 9371</strain>
    </source>
</reference>
<dbReference type="EC" id="3.1.6.-" evidence="3"/>
<dbReference type="GO" id="GO:0016787">
    <property type="term" value="F:hydrolase activity"/>
    <property type="evidence" value="ECO:0007669"/>
    <property type="project" value="UniProtKB-KW"/>
</dbReference>
<keyword evidence="3" id="KW-0378">Hydrolase</keyword>
<evidence type="ECO:0000259" key="2">
    <source>
        <dbReference type="Pfam" id="PF00884"/>
    </source>
</evidence>
<evidence type="ECO:0000256" key="1">
    <source>
        <dbReference type="SAM" id="MobiDB-lite"/>
    </source>
</evidence>
<dbReference type="Pfam" id="PF00884">
    <property type="entry name" value="Sulfatase"/>
    <property type="match status" value="1"/>
</dbReference>
<dbReference type="CDD" id="cd16147">
    <property type="entry name" value="G6S"/>
    <property type="match status" value="1"/>
</dbReference>
<proteinExistence type="predicted"/>
<dbReference type="EMBL" id="JBHTGP010000018">
    <property type="protein sequence ID" value="MFD0690596.1"/>
    <property type="molecule type" value="Genomic_DNA"/>
</dbReference>
<dbReference type="InterPro" id="IPR000917">
    <property type="entry name" value="Sulfatase_N"/>
</dbReference>
<name>A0ABW2Y2W0_9ACTN</name>
<sequence length="509" mass="55998">MAVLLAVLALSGCLAGGRPGRPGAAFPVPSRSSSAVSGEGKRPNFVLILADDLDESLMPYMPQVKKLLADEGTTLSRYYVSLPWCCPSRATMLRGQYAHNTGVYSNNEPNGGFAEFQRRGLDQSTLVTWLRAAGYRSGLFGKYLNGYPEQVPSAGKTYVPPGWDTWASPVDGHPFQGFDYTLNVDGALIHRKPSEKTYFTDVLSSRAQDFVTSSDGRPFFAYIAPVMPHTPAVPAPRHRKLYPDLKAPRTANYNLAEMDGKPAELRRLPKATSAEKRRWDRLFRDRARSVLAIDDMVGALVKALDGSGRLDDTYVVMTSDNGFHIGQYRMAPGKNTGYEEDTRVPFVVRGPGVPAGRTVERLAGNTDIAPTLADLAGARVPGFVDGRSLRPLLHGSVPPGDRWRQAFLLEHGTARNTGPAGGPGTHAKPYTPKTRDNAYLPAFTGLRTDRHLYLDYVTGERELYDLRTDPFQEHNLVSSEPATAAWLSSWLRRLRTCAGQTCRTQEDRP</sequence>
<dbReference type="PANTHER" id="PTHR43108:SF8">
    <property type="entry name" value="SD21168P"/>
    <property type="match status" value="1"/>
</dbReference>
<dbReference type="PIRSF" id="PIRSF036666">
    <property type="entry name" value="G6S"/>
    <property type="match status" value="1"/>
</dbReference>
<dbReference type="InterPro" id="IPR012251">
    <property type="entry name" value="GlcNAc_6-SO4ase"/>
</dbReference>
<feature type="domain" description="Sulfatase N-terminal" evidence="2">
    <location>
        <begin position="43"/>
        <end position="378"/>
    </location>
</feature>